<reference evidence="2 3" key="1">
    <citation type="journal article" date="2015" name="Antonie Van Leeuwenhoek">
        <title>Lampropedia puyangensis sp. nov., isolated from symptomatic bark of Populus ? euramericana canker and emended description of Lampropedia hyalina (Ehrenberg 1832) Lee et al. 2004.</title>
        <authorList>
            <person name="Li Y."/>
            <person name="Wang T."/>
            <person name="Piao C.G."/>
            <person name="Wang L.F."/>
            <person name="Tian G.Z."/>
            <person name="Zhu T.H."/>
            <person name="Guo M.W."/>
        </authorList>
    </citation>
    <scope>NUCLEOTIDE SEQUENCE [LARGE SCALE GENOMIC DNA]</scope>
    <source>
        <strain evidence="2 3">2-bin</strain>
    </source>
</reference>
<dbReference type="RefSeq" id="WP_136571746.1">
    <property type="nucleotide sequence ID" value="NZ_STFG01000001.1"/>
</dbReference>
<name>A0A4S8FEA1_9BURK</name>
<feature type="region of interest" description="Disordered" evidence="1">
    <location>
        <begin position="54"/>
        <end position="79"/>
    </location>
</feature>
<proteinExistence type="predicted"/>
<evidence type="ECO:0000313" key="3">
    <source>
        <dbReference type="Proteomes" id="UP000308917"/>
    </source>
</evidence>
<gene>
    <name evidence="2" type="ORF">E9531_00300</name>
</gene>
<dbReference type="OrthoDB" id="6879702at2"/>
<organism evidence="2 3">
    <name type="scientific">Lampropedia puyangensis</name>
    <dbReference type="NCBI Taxonomy" id="1330072"/>
    <lineage>
        <taxon>Bacteria</taxon>
        <taxon>Pseudomonadati</taxon>
        <taxon>Pseudomonadota</taxon>
        <taxon>Betaproteobacteria</taxon>
        <taxon>Burkholderiales</taxon>
        <taxon>Comamonadaceae</taxon>
        <taxon>Lampropedia</taxon>
    </lineage>
</organism>
<sequence length="138" mass="15270">MSLALYIVLNDPEPGFDTFVDGKALASATDEVDALCEEAGLPLLDSFVGQSEEELDGFAHESDDPEDDNRWDDETPTGGQWWDAAEGVAWLQGVMELIEENPDALDDAEGVLSDMGDFLHVLEKAQAARLHWHFAWDF</sequence>
<dbReference type="Proteomes" id="UP000308917">
    <property type="component" value="Unassembled WGS sequence"/>
</dbReference>
<evidence type="ECO:0000313" key="2">
    <source>
        <dbReference type="EMBL" id="THU05034.1"/>
    </source>
</evidence>
<dbReference type="EMBL" id="STFG01000001">
    <property type="protein sequence ID" value="THU05034.1"/>
    <property type="molecule type" value="Genomic_DNA"/>
</dbReference>
<dbReference type="AlphaFoldDB" id="A0A4S8FEA1"/>
<evidence type="ECO:0000256" key="1">
    <source>
        <dbReference type="SAM" id="MobiDB-lite"/>
    </source>
</evidence>
<accession>A0A4S8FEA1</accession>
<feature type="compositionally biased region" description="Acidic residues" evidence="1">
    <location>
        <begin position="63"/>
        <end position="75"/>
    </location>
</feature>
<comment type="caution">
    <text evidence="2">The sequence shown here is derived from an EMBL/GenBank/DDBJ whole genome shotgun (WGS) entry which is preliminary data.</text>
</comment>
<protein>
    <submittedName>
        <fullName evidence="2">Uncharacterized protein</fullName>
    </submittedName>
</protein>
<keyword evidence="3" id="KW-1185">Reference proteome</keyword>